<dbReference type="Pfam" id="PF01061">
    <property type="entry name" value="ABC2_membrane"/>
    <property type="match status" value="1"/>
</dbReference>
<keyword evidence="4 9" id="KW-1003">Cell membrane</keyword>
<organism evidence="11 12">
    <name type="scientific">Floridaenema flaviceps BLCC-F50</name>
    <dbReference type="NCBI Taxonomy" id="3153642"/>
    <lineage>
        <taxon>Bacteria</taxon>
        <taxon>Bacillati</taxon>
        <taxon>Cyanobacteriota</taxon>
        <taxon>Cyanophyceae</taxon>
        <taxon>Oscillatoriophycideae</taxon>
        <taxon>Aerosakkonematales</taxon>
        <taxon>Aerosakkonemataceae</taxon>
        <taxon>Floridanema</taxon>
        <taxon>Floridanema flaviceps</taxon>
    </lineage>
</organism>
<evidence type="ECO:0000256" key="6">
    <source>
        <dbReference type="ARBA" id="ARBA00022692"/>
    </source>
</evidence>
<evidence type="ECO:0000256" key="8">
    <source>
        <dbReference type="ARBA" id="ARBA00023136"/>
    </source>
</evidence>
<reference evidence="11 12" key="1">
    <citation type="submission" date="2024-09" db="EMBL/GenBank/DDBJ databases">
        <title>Floridaenema gen nov. (Aerosakkonemataceae, Aerosakkonematales ord. nov., Cyanobacteria) from benthic tropical and subtropical fresh waters, with the description of four new species.</title>
        <authorList>
            <person name="Moretto J.A."/>
            <person name="Berthold D.E."/>
            <person name="Lefler F.W."/>
            <person name="Huang I.-S."/>
            <person name="Laughinghouse H. IV."/>
        </authorList>
    </citation>
    <scope>NUCLEOTIDE SEQUENCE [LARGE SCALE GENOMIC DNA]</scope>
    <source>
        <strain evidence="11 12">BLCC-F50</strain>
    </source>
</reference>
<proteinExistence type="inferred from homology"/>
<evidence type="ECO:0000259" key="10">
    <source>
        <dbReference type="PROSITE" id="PS51012"/>
    </source>
</evidence>
<evidence type="ECO:0000313" key="11">
    <source>
        <dbReference type="EMBL" id="MFB2897128.1"/>
    </source>
</evidence>
<keyword evidence="12" id="KW-1185">Reference proteome</keyword>
<feature type="domain" description="ABC transmembrane type-2" evidence="10">
    <location>
        <begin position="63"/>
        <end position="285"/>
    </location>
</feature>
<feature type="transmembrane region" description="Helical" evidence="9">
    <location>
        <begin position="140"/>
        <end position="162"/>
    </location>
</feature>
<dbReference type="InterPro" id="IPR013525">
    <property type="entry name" value="ABC2_TM"/>
</dbReference>
<dbReference type="PRINTS" id="PR00164">
    <property type="entry name" value="ABC2TRNSPORT"/>
</dbReference>
<evidence type="ECO:0000256" key="3">
    <source>
        <dbReference type="ARBA" id="ARBA00022448"/>
    </source>
</evidence>
<evidence type="ECO:0000256" key="4">
    <source>
        <dbReference type="ARBA" id="ARBA00022475"/>
    </source>
</evidence>
<feature type="transmembrane region" description="Helical" evidence="9">
    <location>
        <begin position="174"/>
        <end position="201"/>
    </location>
</feature>
<keyword evidence="6 9" id="KW-0812">Transmembrane</keyword>
<feature type="transmembrane region" description="Helical" evidence="9">
    <location>
        <begin position="207"/>
        <end position="224"/>
    </location>
</feature>
<comment type="subcellular location">
    <subcellularLocation>
        <location evidence="1">Cell inner membrane</location>
        <topology evidence="1">Multi-pass membrane protein</topology>
    </subcellularLocation>
    <subcellularLocation>
        <location evidence="9">Cell membrane</location>
        <topology evidence="9">Multi-pass membrane protein</topology>
    </subcellularLocation>
</comment>
<keyword evidence="3 9" id="KW-0813">Transport</keyword>
<accession>A0ABV4XZH9</accession>
<comment type="caution">
    <text evidence="11">The sequence shown here is derived from an EMBL/GenBank/DDBJ whole genome shotgun (WGS) entry which is preliminary data.</text>
</comment>
<evidence type="ECO:0000256" key="9">
    <source>
        <dbReference type="RuleBase" id="RU361157"/>
    </source>
</evidence>
<sequence>MDISRFAAYSPSLVQDWSFRDRCRVVRVSKISIFQNANLVRYLELLQVLVTRNLKVRYRGSFLGIYWSLLNPLLMTAAYTTIFGMAFLRYYENSLATYMLEVFTGLVVINFFSAATTQALTSVVCNGGLLNKIRLPINVFPLSMIAANVFQFVCGSLPFLVIATLVTSQSLINVLALILPLLSLVCFCAGVGLIVSALFVFFRDLPYFYELVVSLMWFSSPIFYPIEIVPANIRPILALNPLTWIIGSIRQIALSGDLPDFSLIGTSLFTSCVVLAVGCKLFDSWRSQFMDLL</sequence>
<evidence type="ECO:0000256" key="1">
    <source>
        <dbReference type="ARBA" id="ARBA00004429"/>
    </source>
</evidence>
<keyword evidence="5" id="KW-0997">Cell inner membrane</keyword>
<dbReference type="InterPro" id="IPR000412">
    <property type="entry name" value="ABC_2_transport"/>
</dbReference>
<feature type="transmembrane region" description="Helical" evidence="9">
    <location>
        <begin position="65"/>
        <end position="88"/>
    </location>
</feature>
<evidence type="ECO:0000256" key="7">
    <source>
        <dbReference type="ARBA" id="ARBA00022989"/>
    </source>
</evidence>
<gene>
    <name evidence="11" type="ORF">ACE1CI_29790</name>
</gene>
<keyword evidence="8 9" id="KW-0472">Membrane</keyword>
<dbReference type="InterPro" id="IPR047817">
    <property type="entry name" value="ABC2_TM_bact-type"/>
</dbReference>
<dbReference type="RefSeq" id="WP_413266744.1">
    <property type="nucleotide sequence ID" value="NZ_JBHFNR010000239.1"/>
</dbReference>
<feature type="transmembrane region" description="Helical" evidence="9">
    <location>
        <begin position="100"/>
        <end position="120"/>
    </location>
</feature>
<dbReference type="PANTHER" id="PTHR30413:SF8">
    <property type="entry name" value="TRANSPORT PERMEASE PROTEIN"/>
    <property type="match status" value="1"/>
</dbReference>
<keyword evidence="7 9" id="KW-1133">Transmembrane helix</keyword>
<evidence type="ECO:0000256" key="5">
    <source>
        <dbReference type="ARBA" id="ARBA00022519"/>
    </source>
</evidence>
<protein>
    <recommendedName>
        <fullName evidence="9">Transport permease protein</fullName>
    </recommendedName>
</protein>
<feature type="transmembrane region" description="Helical" evidence="9">
    <location>
        <begin position="261"/>
        <end position="282"/>
    </location>
</feature>
<dbReference type="PANTHER" id="PTHR30413">
    <property type="entry name" value="INNER MEMBRANE TRANSPORT PERMEASE"/>
    <property type="match status" value="1"/>
</dbReference>
<dbReference type="Proteomes" id="UP001576784">
    <property type="component" value="Unassembled WGS sequence"/>
</dbReference>
<evidence type="ECO:0000313" key="12">
    <source>
        <dbReference type="Proteomes" id="UP001576784"/>
    </source>
</evidence>
<name>A0ABV4XZH9_9CYAN</name>
<dbReference type="EMBL" id="JBHFNR010000239">
    <property type="protein sequence ID" value="MFB2897128.1"/>
    <property type="molecule type" value="Genomic_DNA"/>
</dbReference>
<evidence type="ECO:0000256" key="2">
    <source>
        <dbReference type="ARBA" id="ARBA00007783"/>
    </source>
</evidence>
<dbReference type="PROSITE" id="PS51012">
    <property type="entry name" value="ABC_TM2"/>
    <property type="match status" value="1"/>
</dbReference>
<comment type="similarity">
    <text evidence="2 9">Belongs to the ABC-2 integral membrane protein family.</text>
</comment>